<feature type="transmembrane region" description="Helical" evidence="2">
    <location>
        <begin position="223"/>
        <end position="246"/>
    </location>
</feature>
<dbReference type="Proteomes" id="UP000515152">
    <property type="component" value="Chromosome 5"/>
</dbReference>
<feature type="domain" description="DUF1279" evidence="3">
    <location>
        <begin position="214"/>
        <end position="301"/>
    </location>
</feature>
<dbReference type="GO" id="GO:0005739">
    <property type="term" value="C:mitochondrion"/>
    <property type="evidence" value="ECO:0007669"/>
    <property type="project" value="TreeGrafter"/>
</dbReference>
<keyword evidence="2" id="KW-0472">Membrane</keyword>
<dbReference type="PANTHER" id="PTHR21377:SF0">
    <property type="entry name" value="PROTEIN FAM210B, MITOCHONDRIAL"/>
    <property type="match status" value="1"/>
</dbReference>
<dbReference type="AlphaFoldDB" id="A0A6P8FJP1"/>
<dbReference type="KEGG" id="char:105912168"/>
<accession>A0A6P8FJP1</accession>
<dbReference type="Pfam" id="PF06916">
    <property type="entry name" value="FAM210A-B_dom"/>
    <property type="match status" value="1"/>
</dbReference>
<dbReference type="PANTHER" id="PTHR21377">
    <property type="entry name" value="PROTEIN FAM210B, MITOCHONDRIAL"/>
    <property type="match status" value="1"/>
</dbReference>
<keyword evidence="2" id="KW-0812">Transmembrane</keyword>
<feature type="compositionally biased region" description="Basic and acidic residues" evidence="1">
    <location>
        <begin position="164"/>
        <end position="182"/>
    </location>
</feature>
<dbReference type="InterPro" id="IPR009688">
    <property type="entry name" value="FAM210A/B-like_dom"/>
</dbReference>
<keyword evidence="4" id="KW-1185">Reference proteome</keyword>
<proteinExistence type="predicted"/>
<dbReference type="RefSeq" id="XP_031423397.1">
    <property type="nucleotide sequence ID" value="XM_031567537.2"/>
</dbReference>
<evidence type="ECO:0000256" key="2">
    <source>
        <dbReference type="SAM" id="Phobius"/>
    </source>
</evidence>
<evidence type="ECO:0000259" key="3">
    <source>
        <dbReference type="Pfam" id="PF06916"/>
    </source>
</evidence>
<protein>
    <submittedName>
        <fullName evidence="5">Protein FAM210B, mitochondrial isoform X1</fullName>
    </submittedName>
</protein>
<feature type="transmembrane region" description="Helical" evidence="2">
    <location>
        <begin position="286"/>
        <end position="306"/>
    </location>
</feature>
<sequence>MLLCRVIKPSAVTSAQCLNSVQVRANRVRLLDVNLTCSLRNNTTICSSRVCSGYAYNKPCIFSQQAVGGREENPNIFRDSSTVEIGELSHPDRAYISAVAQATFNDAKCSSRLSYPFWVTGNRNTFRLTEFGSFLLSSRAKVRAVWLSTSTLQMRTASSTAAQPKRDTSVEEHTAASPKEDPESSTAPSRGSQGPEREPQPQPQPEDDKPSKTQQLKKVFKEYGAVGVAFHVGISLMSLGIFYGAVSSGFDMAAVLYKMGFSESVVQSKLAAGTSTFVLAYAVHKLFAPVRISITLVCVPLIVRYFRKTGLFKPPASSP</sequence>
<organism evidence="4 5">
    <name type="scientific">Clupea harengus</name>
    <name type="common">Atlantic herring</name>
    <dbReference type="NCBI Taxonomy" id="7950"/>
    <lineage>
        <taxon>Eukaryota</taxon>
        <taxon>Metazoa</taxon>
        <taxon>Chordata</taxon>
        <taxon>Craniata</taxon>
        <taxon>Vertebrata</taxon>
        <taxon>Euteleostomi</taxon>
        <taxon>Actinopterygii</taxon>
        <taxon>Neopterygii</taxon>
        <taxon>Teleostei</taxon>
        <taxon>Clupei</taxon>
        <taxon>Clupeiformes</taxon>
        <taxon>Clupeoidei</taxon>
        <taxon>Clupeidae</taxon>
        <taxon>Clupea</taxon>
    </lineage>
</organism>
<dbReference type="CTD" id="116151"/>
<reference evidence="5" key="1">
    <citation type="submission" date="2025-08" db="UniProtKB">
        <authorList>
            <consortium name="RefSeq"/>
        </authorList>
    </citation>
    <scope>IDENTIFICATION</scope>
</reference>
<feature type="region of interest" description="Disordered" evidence="1">
    <location>
        <begin position="156"/>
        <end position="214"/>
    </location>
</feature>
<name>A0A6P8FJP1_CLUHA</name>
<evidence type="ECO:0000313" key="4">
    <source>
        <dbReference type="Proteomes" id="UP000515152"/>
    </source>
</evidence>
<evidence type="ECO:0000256" key="1">
    <source>
        <dbReference type="SAM" id="MobiDB-lite"/>
    </source>
</evidence>
<gene>
    <name evidence="5" type="primary">fam210b</name>
</gene>
<evidence type="ECO:0000313" key="5">
    <source>
        <dbReference type="RefSeq" id="XP_031423397.1"/>
    </source>
</evidence>
<dbReference type="InterPro" id="IPR045866">
    <property type="entry name" value="FAM210A/B-like"/>
</dbReference>
<dbReference type="OrthoDB" id="426386at2759"/>
<keyword evidence="2" id="KW-1133">Transmembrane helix</keyword>
<dbReference type="GeneID" id="105912168"/>